<sequence>MSTAPVRPFFSVVSPVYRAEHLLAELVQRLHTALAPLTESYEIILVDDSSPDGSWSQIQELAAQDARIRGLRLSRNFGQHHAITAGLDAVQGEWVVVMDCDLQDRPEEIPALYQRAQQGYDVVLASRTVRQDGWLKTKISGAFYALLSYLTGTYQDAQVANFGLYHHRAIAAVSQLRESIRYFPIMIRWVGFQQTTLNVQHALEGRPGTYSFGRRLQLATDVILASSDKPLRLLAYLGLLLSGGAFLLGLITLLRYAVGQITVPGYTSLLLAISFFSGLILLALGTVGLYVGKIFESVRHRPLYVVEATT</sequence>
<evidence type="ECO:0000256" key="7">
    <source>
        <dbReference type="SAM" id="Phobius"/>
    </source>
</evidence>
<organism evidence="9 10">
    <name type="scientific">Hymenobacter rigui</name>
    <dbReference type="NCBI Taxonomy" id="334424"/>
    <lineage>
        <taxon>Bacteria</taxon>
        <taxon>Pseudomonadati</taxon>
        <taxon>Bacteroidota</taxon>
        <taxon>Cytophagia</taxon>
        <taxon>Cytophagales</taxon>
        <taxon>Hymenobacteraceae</taxon>
        <taxon>Hymenobacter</taxon>
    </lineage>
</organism>
<evidence type="ECO:0000256" key="6">
    <source>
        <dbReference type="ARBA" id="ARBA00023136"/>
    </source>
</evidence>
<evidence type="ECO:0000313" key="9">
    <source>
        <dbReference type="EMBL" id="RSK48387.1"/>
    </source>
</evidence>
<evidence type="ECO:0000256" key="3">
    <source>
        <dbReference type="ARBA" id="ARBA00022679"/>
    </source>
</evidence>
<evidence type="ECO:0000259" key="8">
    <source>
        <dbReference type="Pfam" id="PF00535"/>
    </source>
</evidence>
<keyword evidence="10" id="KW-1185">Reference proteome</keyword>
<comment type="subcellular location">
    <subcellularLocation>
        <location evidence="1">Membrane</location>
        <topology evidence="1">Multi-pass membrane protein</topology>
    </subcellularLocation>
</comment>
<evidence type="ECO:0000313" key="10">
    <source>
        <dbReference type="Proteomes" id="UP000273500"/>
    </source>
</evidence>
<keyword evidence="4 7" id="KW-0812">Transmembrane</keyword>
<keyword evidence="6 7" id="KW-0472">Membrane</keyword>
<dbReference type="GO" id="GO:0016757">
    <property type="term" value="F:glycosyltransferase activity"/>
    <property type="evidence" value="ECO:0007669"/>
    <property type="project" value="UniProtKB-KW"/>
</dbReference>
<dbReference type="RefSeq" id="WP_125420062.1">
    <property type="nucleotide sequence ID" value="NZ_RWIT01000005.1"/>
</dbReference>
<dbReference type="PANTHER" id="PTHR48090">
    <property type="entry name" value="UNDECAPRENYL-PHOSPHATE 4-DEOXY-4-FORMAMIDO-L-ARABINOSE TRANSFERASE-RELATED"/>
    <property type="match status" value="1"/>
</dbReference>
<evidence type="ECO:0000256" key="1">
    <source>
        <dbReference type="ARBA" id="ARBA00004141"/>
    </source>
</evidence>
<dbReference type="Proteomes" id="UP000273500">
    <property type="component" value="Unassembled WGS sequence"/>
</dbReference>
<accession>A0A3R9P473</accession>
<keyword evidence="2" id="KW-0328">Glycosyltransferase</keyword>
<dbReference type="InterPro" id="IPR050256">
    <property type="entry name" value="Glycosyltransferase_2"/>
</dbReference>
<feature type="transmembrane region" description="Helical" evidence="7">
    <location>
        <begin position="233"/>
        <end position="257"/>
    </location>
</feature>
<reference evidence="9 10" key="1">
    <citation type="submission" date="2018-12" db="EMBL/GenBank/DDBJ databases">
        <authorList>
            <person name="Feng G."/>
            <person name="Zhu H."/>
        </authorList>
    </citation>
    <scope>NUCLEOTIDE SEQUENCE [LARGE SCALE GENOMIC DNA]</scope>
    <source>
        <strain evidence="9 10">KCTC 12533</strain>
    </source>
</reference>
<evidence type="ECO:0000256" key="2">
    <source>
        <dbReference type="ARBA" id="ARBA00022676"/>
    </source>
</evidence>
<dbReference type="Pfam" id="PF00535">
    <property type="entry name" value="Glycos_transf_2"/>
    <property type="match status" value="1"/>
</dbReference>
<dbReference type="PANTHER" id="PTHR48090:SF1">
    <property type="entry name" value="PROPHAGE BACTOPRENOL GLUCOSYL TRANSFERASE HOMOLOG"/>
    <property type="match status" value="1"/>
</dbReference>
<evidence type="ECO:0000256" key="4">
    <source>
        <dbReference type="ARBA" id="ARBA00022692"/>
    </source>
</evidence>
<protein>
    <submittedName>
        <fullName evidence="9">Glycosyltransferase</fullName>
    </submittedName>
</protein>
<comment type="caution">
    <text evidence="9">The sequence shown here is derived from an EMBL/GenBank/DDBJ whole genome shotgun (WGS) entry which is preliminary data.</text>
</comment>
<keyword evidence="5 7" id="KW-1133">Transmembrane helix</keyword>
<evidence type="ECO:0000256" key="5">
    <source>
        <dbReference type="ARBA" id="ARBA00022989"/>
    </source>
</evidence>
<dbReference type="InterPro" id="IPR001173">
    <property type="entry name" value="Glyco_trans_2-like"/>
</dbReference>
<keyword evidence="3 9" id="KW-0808">Transferase</keyword>
<dbReference type="AlphaFoldDB" id="A0A3R9P473"/>
<dbReference type="GO" id="GO:0005886">
    <property type="term" value="C:plasma membrane"/>
    <property type="evidence" value="ECO:0007669"/>
    <property type="project" value="TreeGrafter"/>
</dbReference>
<dbReference type="EMBL" id="RWIT01000005">
    <property type="protein sequence ID" value="RSK48387.1"/>
    <property type="molecule type" value="Genomic_DNA"/>
</dbReference>
<feature type="domain" description="Glycosyltransferase 2-like" evidence="8">
    <location>
        <begin position="11"/>
        <end position="143"/>
    </location>
</feature>
<dbReference type="InterPro" id="IPR029044">
    <property type="entry name" value="Nucleotide-diphossugar_trans"/>
</dbReference>
<proteinExistence type="predicted"/>
<name>A0A3R9P473_9BACT</name>
<feature type="transmembrane region" description="Helical" evidence="7">
    <location>
        <begin position="269"/>
        <end position="291"/>
    </location>
</feature>
<gene>
    <name evidence="9" type="ORF">EI291_11745</name>
</gene>
<dbReference type="OrthoDB" id="9807778at2"/>
<dbReference type="Gene3D" id="3.90.550.10">
    <property type="entry name" value="Spore Coat Polysaccharide Biosynthesis Protein SpsA, Chain A"/>
    <property type="match status" value="1"/>
</dbReference>
<dbReference type="CDD" id="cd04187">
    <property type="entry name" value="DPM1_like_bac"/>
    <property type="match status" value="1"/>
</dbReference>
<dbReference type="SUPFAM" id="SSF53448">
    <property type="entry name" value="Nucleotide-diphospho-sugar transferases"/>
    <property type="match status" value="1"/>
</dbReference>